<dbReference type="Proteomes" id="UP000814176">
    <property type="component" value="Unassembled WGS sequence"/>
</dbReference>
<feature type="domain" description="DUF6532" evidence="2">
    <location>
        <begin position="1"/>
        <end position="172"/>
    </location>
</feature>
<dbReference type="RefSeq" id="XP_047779978.1">
    <property type="nucleotide sequence ID" value="XM_047921571.1"/>
</dbReference>
<feature type="compositionally biased region" description="Polar residues" evidence="1">
    <location>
        <begin position="278"/>
        <end position="287"/>
    </location>
</feature>
<feature type="region of interest" description="Disordered" evidence="1">
    <location>
        <begin position="219"/>
        <end position="292"/>
    </location>
</feature>
<proteinExistence type="predicted"/>
<organism evidence="3 4">
    <name type="scientific">Rhodofomes roseus</name>
    <dbReference type="NCBI Taxonomy" id="34475"/>
    <lineage>
        <taxon>Eukaryota</taxon>
        <taxon>Fungi</taxon>
        <taxon>Dikarya</taxon>
        <taxon>Basidiomycota</taxon>
        <taxon>Agaricomycotina</taxon>
        <taxon>Agaricomycetes</taxon>
        <taxon>Polyporales</taxon>
        <taxon>Rhodofomes</taxon>
    </lineage>
</organism>
<sequence>MRNDLKKKVKQVVNEAYRFAGLKAPKKEALVTWLLKTYKQCVKGGYAYVPYFTFPVLEVVWTDGQKSKGGSQVDEQKSKLANTKLFQHPAIAKLIYAFWFSLSHKEVRDWRKKFSSILDNLIALVCNALDVAIKDHLQTSASNVLDLQFSNKIYMPKGLLRWNDHMTILEEMHKVRPEVYQCMNSGIWTRVNRANEESLPSQPQGFNWDDISADDIEEMECEGEEDKVESEDEANTKDRQGTSLRELSAAATEEAARDSQDGAEGAEGSAGQDEAGTSRITTATKPRSSMLLRTEDITGVRIKVLETQTLPPFDKNALHK</sequence>
<evidence type="ECO:0000256" key="1">
    <source>
        <dbReference type="SAM" id="MobiDB-lite"/>
    </source>
</evidence>
<accession>A0ABQ8KJF5</accession>
<dbReference type="InterPro" id="IPR045341">
    <property type="entry name" value="DUF6532"/>
</dbReference>
<name>A0ABQ8KJF5_9APHY</name>
<evidence type="ECO:0000313" key="3">
    <source>
        <dbReference type="EMBL" id="KAH9837940.1"/>
    </source>
</evidence>
<dbReference type="Pfam" id="PF20149">
    <property type="entry name" value="DUF6532"/>
    <property type="match status" value="1"/>
</dbReference>
<protein>
    <recommendedName>
        <fullName evidence="2">DUF6532 domain-containing protein</fullName>
    </recommendedName>
</protein>
<dbReference type="GeneID" id="72002303"/>
<comment type="caution">
    <text evidence="3">The sequence shown here is derived from an EMBL/GenBank/DDBJ whole genome shotgun (WGS) entry which is preliminary data.</text>
</comment>
<evidence type="ECO:0000259" key="2">
    <source>
        <dbReference type="Pfam" id="PF20149"/>
    </source>
</evidence>
<dbReference type="EMBL" id="JADCUA010000008">
    <property type="protein sequence ID" value="KAH9837940.1"/>
    <property type="molecule type" value="Genomic_DNA"/>
</dbReference>
<feature type="compositionally biased region" description="Acidic residues" evidence="1">
    <location>
        <begin position="219"/>
        <end position="233"/>
    </location>
</feature>
<reference evidence="3 4" key="1">
    <citation type="journal article" date="2021" name="Environ. Microbiol.">
        <title>Gene family expansions and transcriptome signatures uncover fungal adaptations to wood decay.</title>
        <authorList>
            <person name="Hage H."/>
            <person name="Miyauchi S."/>
            <person name="Viragh M."/>
            <person name="Drula E."/>
            <person name="Min B."/>
            <person name="Chaduli D."/>
            <person name="Navarro D."/>
            <person name="Favel A."/>
            <person name="Norest M."/>
            <person name="Lesage-Meessen L."/>
            <person name="Balint B."/>
            <person name="Merenyi Z."/>
            <person name="de Eugenio L."/>
            <person name="Morin E."/>
            <person name="Martinez A.T."/>
            <person name="Baldrian P."/>
            <person name="Stursova M."/>
            <person name="Martinez M.J."/>
            <person name="Novotny C."/>
            <person name="Magnuson J.K."/>
            <person name="Spatafora J.W."/>
            <person name="Maurice S."/>
            <person name="Pangilinan J."/>
            <person name="Andreopoulos W."/>
            <person name="LaButti K."/>
            <person name="Hundley H."/>
            <person name="Na H."/>
            <person name="Kuo A."/>
            <person name="Barry K."/>
            <person name="Lipzen A."/>
            <person name="Henrissat B."/>
            <person name="Riley R."/>
            <person name="Ahrendt S."/>
            <person name="Nagy L.G."/>
            <person name="Grigoriev I.V."/>
            <person name="Martin F."/>
            <person name="Rosso M.N."/>
        </authorList>
    </citation>
    <scope>NUCLEOTIDE SEQUENCE [LARGE SCALE GENOMIC DNA]</scope>
    <source>
        <strain evidence="3 4">CIRM-BRFM 1785</strain>
    </source>
</reference>
<gene>
    <name evidence="3" type="ORF">C8Q71DRAFT_723189</name>
</gene>
<keyword evidence="4" id="KW-1185">Reference proteome</keyword>
<evidence type="ECO:0000313" key="4">
    <source>
        <dbReference type="Proteomes" id="UP000814176"/>
    </source>
</evidence>